<reference evidence="1" key="2">
    <citation type="journal article" date="2021" name="PeerJ">
        <title>Extensive microbial diversity within the chicken gut microbiome revealed by metagenomics and culture.</title>
        <authorList>
            <person name="Gilroy R."/>
            <person name="Ravi A."/>
            <person name="Getino M."/>
            <person name="Pursley I."/>
            <person name="Horton D.L."/>
            <person name="Alikhan N.F."/>
            <person name="Baker D."/>
            <person name="Gharbi K."/>
            <person name="Hall N."/>
            <person name="Watson M."/>
            <person name="Adriaenssens E.M."/>
            <person name="Foster-Nyarko E."/>
            <person name="Jarju S."/>
            <person name="Secka A."/>
            <person name="Antonio M."/>
            <person name="Oren A."/>
            <person name="Chaudhuri R.R."/>
            <person name="La Ragione R."/>
            <person name="Hildebrand F."/>
            <person name="Pallen M.J."/>
        </authorList>
    </citation>
    <scope>NUCLEOTIDE SEQUENCE</scope>
    <source>
        <strain evidence="1">3924</strain>
    </source>
</reference>
<proteinExistence type="predicted"/>
<gene>
    <name evidence="1" type="ORF">IAC51_05890</name>
</gene>
<protein>
    <submittedName>
        <fullName evidence="1">Uncharacterized protein</fullName>
    </submittedName>
</protein>
<evidence type="ECO:0000313" key="2">
    <source>
        <dbReference type="Proteomes" id="UP000712007"/>
    </source>
</evidence>
<reference evidence="1" key="1">
    <citation type="submission" date="2020-10" db="EMBL/GenBank/DDBJ databases">
        <authorList>
            <person name="Gilroy R."/>
        </authorList>
    </citation>
    <scope>NUCLEOTIDE SEQUENCE</scope>
    <source>
        <strain evidence="1">3924</strain>
    </source>
</reference>
<accession>A0A940DKL3</accession>
<dbReference type="AlphaFoldDB" id="A0A940DKL3"/>
<dbReference type="EMBL" id="JADIMV010000101">
    <property type="protein sequence ID" value="MBO8440166.1"/>
    <property type="molecule type" value="Genomic_DNA"/>
</dbReference>
<comment type="caution">
    <text evidence="1">The sequence shown here is derived from an EMBL/GenBank/DDBJ whole genome shotgun (WGS) entry which is preliminary data.</text>
</comment>
<sequence length="93" mass="10498">MSDGSGEGAVRGMDLKSVSDGLVQEKLFLFYTEEDMSNFQDGKDEIAFVLLQQTPWILSQNIQLYIFISVHGGRGKKGNGRTLSLMNLRRKRE</sequence>
<dbReference type="Proteomes" id="UP000712007">
    <property type="component" value="Unassembled WGS sequence"/>
</dbReference>
<name>A0A940DKL3_9BACT</name>
<organism evidence="1 2">
    <name type="scientific">Candidatus Aphodosoma intestinipullorum</name>
    <dbReference type="NCBI Taxonomy" id="2840674"/>
    <lineage>
        <taxon>Bacteria</taxon>
        <taxon>Pseudomonadati</taxon>
        <taxon>Bacteroidota</taxon>
        <taxon>Bacteroidia</taxon>
        <taxon>Bacteroidales</taxon>
        <taxon>Candidatus Aphodosoma</taxon>
    </lineage>
</organism>
<evidence type="ECO:0000313" key="1">
    <source>
        <dbReference type="EMBL" id="MBO8440166.1"/>
    </source>
</evidence>